<reference evidence="2" key="1">
    <citation type="submission" date="2023-07" db="EMBL/GenBank/DDBJ databases">
        <title>draft genome sequence of fig (Ficus carica).</title>
        <authorList>
            <person name="Takahashi T."/>
            <person name="Nishimura K."/>
        </authorList>
    </citation>
    <scope>NUCLEOTIDE SEQUENCE</scope>
</reference>
<dbReference type="EMBL" id="BTGU01000118">
    <property type="protein sequence ID" value="GMN61852.1"/>
    <property type="molecule type" value="Genomic_DNA"/>
</dbReference>
<name>A0AA88J4U0_FICCA</name>
<dbReference type="Proteomes" id="UP001187192">
    <property type="component" value="Unassembled WGS sequence"/>
</dbReference>
<feature type="compositionally biased region" description="Basic and acidic residues" evidence="1">
    <location>
        <begin position="113"/>
        <end position="129"/>
    </location>
</feature>
<gene>
    <name evidence="2" type="ORF">TIFTF001_030938</name>
</gene>
<feature type="compositionally biased region" description="Gly residues" evidence="1">
    <location>
        <begin position="130"/>
        <end position="141"/>
    </location>
</feature>
<evidence type="ECO:0000256" key="1">
    <source>
        <dbReference type="SAM" id="MobiDB-lite"/>
    </source>
</evidence>
<feature type="region of interest" description="Disordered" evidence="1">
    <location>
        <begin position="107"/>
        <end position="141"/>
    </location>
</feature>
<comment type="caution">
    <text evidence="2">The sequence shown here is derived from an EMBL/GenBank/DDBJ whole genome shotgun (WGS) entry which is preliminary data.</text>
</comment>
<proteinExistence type="predicted"/>
<sequence length="160" mass="17540">MPENQNTQNAITSLSDLRLSRKSPQFRYRSSSLPEFWSELPGSLDSNRAEEQKPQDPGPQQPHVVEVPTSPPSSAAWKFDPADSAATRCATTVIQLLVARASEPLNQFCDSPAGREEKRVRGREREGAGGRRGWPGMGWGPAGGVVTIIGGGRRWWKGCR</sequence>
<organism evidence="2 3">
    <name type="scientific">Ficus carica</name>
    <name type="common">Common fig</name>
    <dbReference type="NCBI Taxonomy" id="3494"/>
    <lineage>
        <taxon>Eukaryota</taxon>
        <taxon>Viridiplantae</taxon>
        <taxon>Streptophyta</taxon>
        <taxon>Embryophyta</taxon>
        <taxon>Tracheophyta</taxon>
        <taxon>Spermatophyta</taxon>
        <taxon>Magnoliopsida</taxon>
        <taxon>eudicotyledons</taxon>
        <taxon>Gunneridae</taxon>
        <taxon>Pentapetalae</taxon>
        <taxon>rosids</taxon>
        <taxon>fabids</taxon>
        <taxon>Rosales</taxon>
        <taxon>Moraceae</taxon>
        <taxon>Ficeae</taxon>
        <taxon>Ficus</taxon>
    </lineage>
</organism>
<feature type="region of interest" description="Disordered" evidence="1">
    <location>
        <begin position="23"/>
        <end position="79"/>
    </location>
</feature>
<dbReference type="AlphaFoldDB" id="A0AA88J4U0"/>
<accession>A0AA88J4U0</accession>
<evidence type="ECO:0000313" key="3">
    <source>
        <dbReference type="Proteomes" id="UP001187192"/>
    </source>
</evidence>
<protein>
    <submittedName>
        <fullName evidence="2">Uncharacterized protein</fullName>
    </submittedName>
</protein>
<keyword evidence="3" id="KW-1185">Reference proteome</keyword>
<evidence type="ECO:0000313" key="2">
    <source>
        <dbReference type="EMBL" id="GMN61852.1"/>
    </source>
</evidence>